<evidence type="ECO:0000259" key="17">
    <source>
        <dbReference type="PROSITE" id="PS50110"/>
    </source>
</evidence>
<feature type="domain" description="Histidine kinase" evidence="16">
    <location>
        <begin position="318"/>
        <end position="534"/>
    </location>
</feature>
<evidence type="ECO:0000256" key="13">
    <source>
        <dbReference type="PROSITE-ProRule" id="PRU00110"/>
    </source>
</evidence>
<keyword evidence="8 15" id="KW-0812">Transmembrane</keyword>
<evidence type="ECO:0000256" key="5">
    <source>
        <dbReference type="ARBA" id="ARBA00022519"/>
    </source>
</evidence>
<keyword evidence="4" id="KW-1003">Cell membrane</keyword>
<dbReference type="EC" id="2.7.13.3" evidence="3"/>
<dbReference type="PRINTS" id="PR00344">
    <property type="entry name" value="BCTRLSENSOR"/>
</dbReference>
<keyword evidence="11 15" id="KW-1133">Transmembrane helix</keyword>
<protein>
    <recommendedName>
        <fullName evidence="3">histidine kinase</fullName>
        <ecNumber evidence="3">2.7.13.3</ecNumber>
    </recommendedName>
</protein>
<evidence type="ECO:0000256" key="14">
    <source>
        <dbReference type="PROSITE-ProRule" id="PRU00169"/>
    </source>
</evidence>
<comment type="caution">
    <text evidence="19">The sequence shown here is derived from an EMBL/GenBank/DDBJ whole genome shotgun (WGS) entry which is preliminary data.</text>
</comment>
<evidence type="ECO:0000259" key="16">
    <source>
        <dbReference type="PROSITE" id="PS50109"/>
    </source>
</evidence>
<evidence type="ECO:0000256" key="15">
    <source>
        <dbReference type="SAM" id="Phobius"/>
    </source>
</evidence>
<dbReference type="CDD" id="cd16922">
    <property type="entry name" value="HATPase_EvgS-ArcB-TorS-like"/>
    <property type="match status" value="1"/>
</dbReference>
<evidence type="ECO:0000313" key="19">
    <source>
        <dbReference type="EMBL" id="MEL1244038.1"/>
    </source>
</evidence>
<sequence>MVQKPKAVKYKVIAGYVLLFAIAVFSVWFLYSEIIRIAIPAQTGEDNKNIIRISNTIADLYASEAIGRSSILTGSQKDFNRYKLLIDSINNDIEAIKANVEKSQIPKFDSIQMLLARKKQSITDISLYRKKYGQKDALSLSIERIYNSKDSVWDKIKPVKSTKSYEAKRLIYSALPPKMLDSLSKLPVSNDSLAIIFDNVLTNVLVKDRRLKNVLNKKEQKLLDENRVISDQLRAILASVEKEFIEKSYARIDQSQLAISGTVKKMTWVGAVTLFLLIVFAWIIIRDLTTNQNYRKQLELLNHENEELLRTKSMLMATVTHDLQTPLGSIIGFHDLIKESGITAKQGQYLGNIRQSADYILKLVNDLLDFSKLENNRIAIENSAFNMKNVIEGTCRALEPMAQKKNIELNWDIDDKLDSNYISDPYRIKQVLTNLISNAIKFTGEGSVEVTAKIQGFDILISVLDTGIGIAPEKHGDVFKEFTQAHAGIEKKFGGTGLGLTISKKILELLDGTITLESAEGQGSIFTISIPCIAAKGNPSDAIPIATKQDTPASLKHKRILVVDDDSTQLTLMSELLGNYVAAVRTEINPSALEATLENGNFDMVLTDIQMPSIDGFEVLGRIRQHADPAIAALPVIALSGRRDLSADDFVSRGFTAHHPKPVQFEQLLELLSVIFENNVPVPISKVEMPKVSGKLYDLKSLSQFTNNDPESLRTIVLTFIESAKTNCDELLKAVQMKDAQQLSATAHRMIPMLKQMEVHSLAALLMPLEDKNTGLGWLEMESYVTKICEAAEALCNALEKEVA</sequence>
<dbReference type="PROSITE" id="PS50894">
    <property type="entry name" value="HPT"/>
    <property type="match status" value="1"/>
</dbReference>
<dbReference type="Gene3D" id="3.30.565.10">
    <property type="entry name" value="Histidine kinase-like ATPase, C-terminal domain"/>
    <property type="match status" value="1"/>
</dbReference>
<dbReference type="Pfam" id="PF02518">
    <property type="entry name" value="HATPase_c"/>
    <property type="match status" value="1"/>
</dbReference>
<dbReference type="InterPro" id="IPR008207">
    <property type="entry name" value="Sig_transdc_His_kin_Hpt_dom"/>
</dbReference>
<name>A0ABU9HV46_9FLAO</name>
<evidence type="ECO:0000256" key="9">
    <source>
        <dbReference type="ARBA" id="ARBA00022777"/>
    </source>
</evidence>
<gene>
    <name evidence="19" type="ORF">AAEO56_07185</name>
</gene>
<feature type="domain" description="HPt" evidence="18">
    <location>
        <begin position="709"/>
        <end position="802"/>
    </location>
</feature>
<proteinExistence type="predicted"/>
<dbReference type="InterPro" id="IPR005467">
    <property type="entry name" value="His_kinase_dom"/>
</dbReference>
<reference evidence="19 20" key="1">
    <citation type="submission" date="2024-04" db="EMBL/GenBank/DDBJ databases">
        <title>Flavobacterium sp. DGU11 16S ribosomal RNA gene Genome sequencing and assembly.</title>
        <authorList>
            <person name="Park S."/>
        </authorList>
    </citation>
    <scope>NUCLEOTIDE SEQUENCE [LARGE SCALE GENOMIC DNA]</scope>
    <source>
        <strain evidence="19 20">DGU11</strain>
    </source>
</reference>
<organism evidence="19 20">
    <name type="scientific">Flavobacterium arundinis</name>
    <dbReference type="NCBI Taxonomy" id="3139143"/>
    <lineage>
        <taxon>Bacteria</taxon>
        <taxon>Pseudomonadati</taxon>
        <taxon>Bacteroidota</taxon>
        <taxon>Flavobacteriia</taxon>
        <taxon>Flavobacteriales</taxon>
        <taxon>Flavobacteriaceae</taxon>
        <taxon>Flavobacterium</taxon>
    </lineage>
</organism>
<feature type="transmembrane region" description="Helical" evidence="15">
    <location>
        <begin position="12"/>
        <end position="31"/>
    </location>
</feature>
<dbReference type="InterPro" id="IPR004358">
    <property type="entry name" value="Sig_transdc_His_kin-like_C"/>
</dbReference>
<dbReference type="PROSITE" id="PS50109">
    <property type="entry name" value="HIS_KIN"/>
    <property type="match status" value="1"/>
</dbReference>
<dbReference type="SUPFAM" id="SSF47384">
    <property type="entry name" value="Homodimeric domain of signal transducing histidine kinase"/>
    <property type="match status" value="1"/>
</dbReference>
<feature type="modified residue" description="Phosphohistidine" evidence="13">
    <location>
        <position position="748"/>
    </location>
</feature>
<feature type="domain" description="Response regulatory" evidence="17">
    <location>
        <begin position="559"/>
        <end position="676"/>
    </location>
</feature>
<dbReference type="InterPro" id="IPR003594">
    <property type="entry name" value="HATPase_dom"/>
</dbReference>
<evidence type="ECO:0000313" key="20">
    <source>
        <dbReference type="Proteomes" id="UP001464555"/>
    </source>
</evidence>
<dbReference type="SUPFAM" id="SSF47226">
    <property type="entry name" value="Histidine-containing phosphotransfer domain, HPT domain"/>
    <property type="match status" value="1"/>
</dbReference>
<dbReference type="RefSeq" id="WP_341696350.1">
    <property type="nucleotide sequence ID" value="NZ_JBBYHR010000003.1"/>
</dbReference>
<dbReference type="PANTHER" id="PTHR43047">
    <property type="entry name" value="TWO-COMPONENT HISTIDINE PROTEIN KINASE"/>
    <property type="match status" value="1"/>
</dbReference>
<dbReference type="InterPro" id="IPR003661">
    <property type="entry name" value="HisK_dim/P_dom"/>
</dbReference>
<dbReference type="InterPro" id="IPR036890">
    <property type="entry name" value="HATPase_C_sf"/>
</dbReference>
<evidence type="ECO:0000256" key="6">
    <source>
        <dbReference type="ARBA" id="ARBA00022553"/>
    </source>
</evidence>
<dbReference type="Gene3D" id="1.20.120.160">
    <property type="entry name" value="HPT domain"/>
    <property type="match status" value="1"/>
</dbReference>
<dbReference type="Gene3D" id="1.10.287.130">
    <property type="match status" value="1"/>
</dbReference>
<keyword evidence="7" id="KW-0808">Transferase</keyword>
<dbReference type="GO" id="GO:0005524">
    <property type="term" value="F:ATP binding"/>
    <property type="evidence" value="ECO:0007669"/>
    <property type="project" value="UniProtKB-KW"/>
</dbReference>
<dbReference type="InterPro" id="IPR011006">
    <property type="entry name" value="CheY-like_superfamily"/>
</dbReference>
<accession>A0ABU9HV46</accession>
<keyword evidence="10 19" id="KW-0547">Nucleotide-binding</keyword>
<evidence type="ECO:0000256" key="2">
    <source>
        <dbReference type="ARBA" id="ARBA00004429"/>
    </source>
</evidence>
<keyword evidence="9" id="KW-0418">Kinase</keyword>
<evidence type="ECO:0000256" key="4">
    <source>
        <dbReference type="ARBA" id="ARBA00022475"/>
    </source>
</evidence>
<evidence type="ECO:0000256" key="8">
    <source>
        <dbReference type="ARBA" id="ARBA00022692"/>
    </source>
</evidence>
<evidence type="ECO:0000256" key="3">
    <source>
        <dbReference type="ARBA" id="ARBA00012438"/>
    </source>
</evidence>
<dbReference type="InterPro" id="IPR036641">
    <property type="entry name" value="HPT_dom_sf"/>
</dbReference>
<dbReference type="SMART" id="SM00448">
    <property type="entry name" value="REC"/>
    <property type="match status" value="1"/>
</dbReference>
<evidence type="ECO:0000256" key="1">
    <source>
        <dbReference type="ARBA" id="ARBA00000085"/>
    </source>
</evidence>
<keyword evidence="5" id="KW-0997">Cell inner membrane</keyword>
<keyword evidence="6 14" id="KW-0597">Phosphoprotein</keyword>
<evidence type="ECO:0000256" key="12">
    <source>
        <dbReference type="ARBA" id="ARBA00023136"/>
    </source>
</evidence>
<keyword evidence="12 15" id="KW-0472">Membrane</keyword>
<dbReference type="Gene3D" id="3.40.50.2300">
    <property type="match status" value="1"/>
</dbReference>
<feature type="transmembrane region" description="Helical" evidence="15">
    <location>
        <begin position="266"/>
        <end position="285"/>
    </location>
</feature>
<comment type="subcellular location">
    <subcellularLocation>
        <location evidence="2">Cell inner membrane</location>
        <topology evidence="2">Multi-pass membrane protein</topology>
    </subcellularLocation>
</comment>
<dbReference type="SUPFAM" id="SSF55874">
    <property type="entry name" value="ATPase domain of HSP90 chaperone/DNA topoisomerase II/histidine kinase"/>
    <property type="match status" value="1"/>
</dbReference>
<keyword evidence="20" id="KW-1185">Reference proteome</keyword>
<dbReference type="Pfam" id="PF00072">
    <property type="entry name" value="Response_reg"/>
    <property type="match status" value="1"/>
</dbReference>
<dbReference type="InterPro" id="IPR001789">
    <property type="entry name" value="Sig_transdc_resp-reg_receiver"/>
</dbReference>
<dbReference type="CDD" id="cd00082">
    <property type="entry name" value="HisKA"/>
    <property type="match status" value="1"/>
</dbReference>
<dbReference type="PROSITE" id="PS50110">
    <property type="entry name" value="RESPONSE_REGULATORY"/>
    <property type="match status" value="1"/>
</dbReference>
<dbReference type="SMART" id="SM00388">
    <property type="entry name" value="HisKA"/>
    <property type="match status" value="1"/>
</dbReference>
<dbReference type="SMART" id="SM00387">
    <property type="entry name" value="HATPase_c"/>
    <property type="match status" value="1"/>
</dbReference>
<evidence type="ECO:0000256" key="11">
    <source>
        <dbReference type="ARBA" id="ARBA00022989"/>
    </source>
</evidence>
<dbReference type="InterPro" id="IPR036097">
    <property type="entry name" value="HisK_dim/P_sf"/>
</dbReference>
<dbReference type="EMBL" id="JBBYHR010000003">
    <property type="protein sequence ID" value="MEL1244038.1"/>
    <property type="molecule type" value="Genomic_DNA"/>
</dbReference>
<evidence type="ECO:0000256" key="7">
    <source>
        <dbReference type="ARBA" id="ARBA00022679"/>
    </source>
</evidence>
<evidence type="ECO:0000256" key="10">
    <source>
        <dbReference type="ARBA" id="ARBA00022840"/>
    </source>
</evidence>
<dbReference type="Pfam" id="PF00512">
    <property type="entry name" value="HisKA"/>
    <property type="match status" value="1"/>
</dbReference>
<feature type="modified residue" description="4-aspartylphosphate" evidence="14">
    <location>
        <position position="608"/>
    </location>
</feature>
<evidence type="ECO:0000259" key="18">
    <source>
        <dbReference type="PROSITE" id="PS50894"/>
    </source>
</evidence>
<comment type="catalytic activity">
    <reaction evidence="1">
        <text>ATP + protein L-histidine = ADP + protein N-phospho-L-histidine.</text>
        <dbReference type="EC" id="2.7.13.3"/>
    </reaction>
</comment>
<dbReference type="Proteomes" id="UP001464555">
    <property type="component" value="Unassembled WGS sequence"/>
</dbReference>
<keyword evidence="10 19" id="KW-0067">ATP-binding</keyword>
<dbReference type="SUPFAM" id="SSF52172">
    <property type="entry name" value="CheY-like"/>
    <property type="match status" value="1"/>
</dbReference>